<dbReference type="PROSITE" id="PS00375">
    <property type="entry name" value="UDPGT"/>
    <property type="match status" value="1"/>
</dbReference>
<gene>
    <name evidence="6" type="ORF">FEM48_Zijuj07G0046300</name>
</gene>
<dbReference type="Gene3D" id="3.40.50.2000">
    <property type="entry name" value="Glycogen Phosphorylase B"/>
    <property type="match status" value="2"/>
</dbReference>
<evidence type="ECO:0000256" key="3">
    <source>
        <dbReference type="ARBA" id="ARBA00022679"/>
    </source>
</evidence>
<proteinExistence type="inferred from homology"/>
<protein>
    <recommendedName>
        <fullName evidence="5">Glycosyltransferase</fullName>
        <ecNumber evidence="5">2.4.1.-</ecNumber>
    </recommendedName>
</protein>
<evidence type="ECO:0000256" key="5">
    <source>
        <dbReference type="RuleBase" id="RU362057"/>
    </source>
</evidence>
<evidence type="ECO:0000256" key="1">
    <source>
        <dbReference type="ARBA" id="ARBA00009995"/>
    </source>
</evidence>
<comment type="similarity">
    <text evidence="1 4">Belongs to the UDP-glycosyltransferase family.</text>
</comment>
<dbReference type="AlphaFoldDB" id="A0A978V2H6"/>
<evidence type="ECO:0000256" key="4">
    <source>
        <dbReference type="RuleBase" id="RU003718"/>
    </source>
</evidence>
<dbReference type="InterPro" id="IPR002213">
    <property type="entry name" value="UDP_glucos_trans"/>
</dbReference>
<accession>A0A978V2H6</accession>
<evidence type="ECO:0000256" key="2">
    <source>
        <dbReference type="ARBA" id="ARBA00022676"/>
    </source>
</evidence>
<dbReference type="PANTHER" id="PTHR11926">
    <property type="entry name" value="GLUCOSYL/GLUCURONOSYL TRANSFERASES"/>
    <property type="match status" value="1"/>
</dbReference>
<keyword evidence="3 4" id="KW-0808">Transferase</keyword>
<dbReference type="FunFam" id="3.40.50.2000:FF:000019">
    <property type="entry name" value="Glycosyltransferase"/>
    <property type="match status" value="1"/>
</dbReference>
<dbReference type="GO" id="GO:0080043">
    <property type="term" value="F:quercetin 3-O-glucosyltransferase activity"/>
    <property type="evidence" value="ECO:0007669"/>
    <property type="project" value="TreeGrafter"/>
</dbReference>
<evidence type="ECO:0000313" key="6">
    <source>
        <dbReference type="EMBL" id="KAH7521559.1"/>
    </source>
</evidence>
<sequence length="473" mass="53345">MVKPRFILVTFPAQGHINPSIQFAKRLTAIGAEVTFVTSLSAYRHMSKGSTPAGLSFSPFSDGYDDGLKPSDDYLHFRSEMTSRGSRALSDLIVSAENEGRPFTCLIYTLLLSWPPLVAQELHVPSAMLWIQPATVFDIYYYYFHGYGDTIREKIENPSYSIELPGLPLQLTGRDLPSFFDASNNYPFAMPSFKEQFDFLDKETNQKVLVNTLDDLEPEALRAIGKFNMIAIGPLTPSAFLGGKDPSDKAFGCDLFKRSKDYNQWLNSKPKGSVIYVSFGSICVLSKRQMEEVGYALLDSGRPFLWVIREKVKKDEDDDDDDEQELSFREELEKLGMIVPWCSQLEVLSNTSLGCFMTHCGWNSTLESLGSGLPVVAFPQWSDQGTNAKLIEDVWKTGMRVKANKEGIIERDEIKKCLELVMGDGEKGEEIRRNAKKWKDLVREASKEGGSSERNLKDFVDEIVYPKKVVLPY</sequence>
<dbReference type="EC" id="2.4.1.-" evidence="5"/>
<name>A0A978V2H6_ZIZJJ</name>
<dbReference type="GO" id="GO:0080044">
    <property type="term" value="F:quercetin 7-O-glucosyltransferase activity"/>
    <property type="evidence" value="ECO:0007669"/>
    <property type="project" value="TreeGrafter"/>
</dbReference>
<dbReference type="OrthoDB" id="5835829at2759"/>
<dbReference type="FunFam" id="3.40.50.2000:FF:000167">
    <property type="entry name" value="Glycosyltransferase"/>
    <property type="match status" value="1"/>
</dbReference>
<dbReference type="Pfam" id="PF00201">
    <property type="entry name" value="UDPGT"/>
    <property type="match status" value="1"/>
</dbReference>
<dbReference type="Proteomes" id="UP000813462">
    <property type="component" value="Unassembled WGS sequence"/>
</dbReference>
<dbReference type="EMBL" id="JAEACU010000007">
    <property type="protein sequence ID" value="KAH7521559.1"/>
    <property type="molecule type" value="Genomic_DNA"/>
</dbReference>
<dbReference type="PANTHER" id="PTHR11926:SF870">
    <property type="entry name" value="UDP-GLYCOSYLTRANSFERASE 75B1"/>
    <property type="match status" value="1"/>
</dbReference>
<organism evidence="6 7">
    <name type="scientific">Ziziphus jujuba var. spinosa</name>
    <dbReference type="NCBI Taxonomy" id="714518"/>
    <lineage>
        <taxon>Eukaryota</taxon>
        <taxon>Viridiplantae</taxon>
        <taxon>Streptophyta</taxon>
        <taxon>Embryophyta</taxon>
        <taxon>Tracheophyta</taxon>
        <taxon>Spermatophyta</taxon>
        <taxon>Magnoliopsida</taxon>
        <taxon>eudicotyledons</taxon>
        <taxon>Gunneridae</taxon>
        <taxon>Pentapetalae</taxon>
        <taxon>rosids</taxon>
        <taxon>fabids</taxon>
        <taxon>Rosales</taxon>
        <taxon>Rhamnaceae</taxon>
        <taxon>Paliureae</taxon>
        <taxon>Ziziphus</taxon>
    </lineage>
</organism>
<dbReference type="SUPFAM" id="SSF53756">
    <property type="entry name" value="UDP-Glycosyltransferase/glycogen phosphorylase"/>
    <property type="match status" value="1"/>
</dbReference>
<evidence type="ECO:0000313" key="7">
    <source>
        <dbReference type="Proteomes" id="UP000813462"/>
    </source>
</evidence>
<reference evidence="6" key="1">
    <citation type="journal article" date="2021" name="Front. Plant Sci.">
        <title>Chromosome-Scale Genome Assembly for Chinese Sour Jujube and Insights Into Its Genome Evolution and Domestication Signature.</title>
        <authorList>
            <person name="Shen L.-Y."/>
            <person name="Luo H."/>
            <person name="Wang X.-L."/>
            <person name="Wang X.-M."/>
            <person name="Qiu X.-J."/>
            <person name="Liu H."/>
            <person name="Zhou S.-S."/>
            <person name="Jia K.-H."/>
            <person name="Nie S."/>
            <person name="Bao Y.-T."/>
            <person name="Zhang R.-G."/>
            <person name="Yun Q.-Z."/>
            <person name="Chai Y.-H."/>
            <person name="Lu J.-Y."/>
            <person name="Li Y."/>
            <person name="Zhao S.-W."/>
            <person name="Mao J.-F."/>
            <person name="Jia S.-G."/>
            <person name="Mao Y.-M."/>
        </authorList>
    </citation>
    <scope>NUCLEOTIDE SEQUENCE</scope>
    <source>
        <strain evidence="6">AT0</strain>
        <tissue evidence="6">Leaf</tissue>
    </source>
</reference>
<comment type="caution">
    <text evidence="6">The sequence shown here is derived from an EMBL/GenBank/DDBJ whole genome shotgun (WGS) entry which is preliminary data.</text>
</comment>
<dbReference type="CDD" id="cd03784">
    <property type="entry name" value="GT1_Gtf-like"/>
    <property type="match status" value="1"/>
</dbReference>
<keyword evidence="2 4" id="KW-0328">Glycosyltransferase</keyword>
<dbReference type="InterPro" id="IPR035595">
    <property type="entry name" value="UDP_glycos_trans_CS"/>
</dbReference>